<evidence type="ECO:0000313" key="10">
    <source>
        <dbReference type="Proteomes" id="UP000294567"/>
    </source>
</evidence>
<keyword evidence="4" id="KW-0805">Transcription regulation</keyword>
<evidence type="ECO:0000256" key="5">
    <source>
        <dbReference type="ARBA" id="ARBA00023125"/>
    </source>
</evidence>
<reference evidence="9 10" key="1">
    <citation type="submission" date="2019-03" db="EMBL/GenBank/DDBJ databases">
        <title>Genomic Encyclopedia of Type Strains, Phase IV (KMG-IV): sequencing the most valuable type-strain genomes for metagenomic binning, comparative biology and taxonomic classification.</title>
        <authorList>
            <person name="Goeker M."/>
        </authorList>
    </citation>
    <scope>NUCLEOTIDE SEQUENCE [LARGE SCALE GENOMIC DNA]</scope>
    <source>
        <strain evidence="9 10">DSM 26752</strain>
    </source>
</reference>
<dbReference type="GO" id="GO:0003700">
    <property type="term" value="F:DNA-binding transcription factor activity"/>
    <property type="evidence" value="ECO:0007669"/>
    <property type="project" value="InterPro"/>
</dbReference>
<dbReference type="InterPro" id="IPR036388">
    <property type="entry name" value="WH-like_DNA-bd_sf"/>
</dbReference>
<comment type="caution">
    <text evidence="9">The sequence shown here is derived from an EMBL/GenBank/DDBJ whole genome shotgun (WGS) entry which is preliminary data.</text>
</comment>
<evidence type="ECO:0000256" key="2">
    <source>
        <dbReference type="ARBA" id="ARBA00022491"/>
    </source>
</evidence>
<feature type="binding site" evidence="7">
    <location>
        <position position="96"/>
    </location>
    <ligand>
        <name>Zn(2+)</name>
        <dbReference type="ChEBI" id="CHEBI:29105"/>
    </ligand>
</feature>
<name>A0A4R3KPL5_9FIRM</name>
<keyword evidence="7" id="KW-0479">Metal-binding</keyword>
<dbReference type="EMBL" id="SMAE01000014">
    <property type="protein sequence ID" value="TCS86610.1"/>
    <property type="molecule type" value="Genomic_DNA"/>
</dbReference>
<sequence>MDEFIDNKMIFKKYKIKNTEQRNIVLDILKREKKPLTAEEIFMKARKKDKNINLSTIYRTINIFVSKGIAIKLNIERENKSMFQLNMIDHQHYIRCISCNKKISIDICPIIGYEYFLEENTDFHIIGHNLELYGYCSKCKDKKQ</sequence>
<keyword evidence="5" id="KW-0238">DNA-binding</keyword>
<dbReference type="Pfam" id="PF01475">
    <property type="entry name" value="FUR"/>
    <property type="match status" value="1"/>
</dbReference>
<dbReference type="PANTHER" id="PTHR33202:SF8">
    <property type="entry name" value="PEROXIDE-RESPONSIVE REPRESSOR PERR"/>
    <property type="match status" value="1"/>
</dbReference>
<dbReference type="GO" id="GO:0008270">
    <property type="term" value="F:zinc ion binding"/>
    <property type="evidence" value="ECO:0007669"/>
    <property type="project" value="TreeGrafter"/>
</dbReference>
<keyword evidence="3 7" id="KW-0862">Zinc</keyword>
<dbReference type="PANTHER" id="PTHR33202">
    <property type="entry name" value="ZINC UPTAKE REGULATION PROTEIN"/>
    <property type="match status" value="1"/>
</dbReference>
<dbReference type="SUPFAM" id="SSF46785">
    <property type="entry name" value="Winged helix' DNA-binding domain"/>
    <property type="match status" value="1"/>
</dbReference>
<dbReference type="InterPro" id="IPR043135">
    <property type="entry name" value="Fur_C"/>
</dbReference>
<evidence type="ECO:0000256" key="1">
    <source>
        <dbReference type="ARBA" id="ARBA00007957"/>
    </source>
</evidence>
<keyword evidence="10" id="KW-1185">Reference proteome</keyword>
<feature type="binding site" evidence="7">
    <location>
        <position position="136"/>
    </location>
    <ligand>
        <name>Zn(2+)</name>
        <dbReference type="ChEBI" id="CHEBI:29105"/>
    </ligand>
</feature>
<evidence type="ECO:0000256" key="3">
    <source>
        <dbReference type="ARBA" id="ARBA00022833"/>
    </source>
</evidence>
<feature type="binding site" evidence="7">
    <location>
        <position position="99"/>
    </location>
    <ligand>
        <name>Zn(2+)</name>
        <dbReference type="ChEBI" id="CHEBI:29105"/>
    </ligand>
</feature>
<comment type="cofactor">
    <cofactor evidence="8">
        <name>Mn(2+)</name>
        <dbReference type="ChEBI" id="CHEBI:29035"/>
    </cofactor>
    <cofactor evidence="8">
        <name>Fe(2+)</name>
        <dbReference type="ChEBI" id="CHEBI:29033"/>
    </cofactor>
    <text evidence="8">Binds 1 Mn(2+) or Fe(2+) ion per subunit.</text>
</comment>
<proteinExistence type="inferred from homology"/>
<dbReference type="GO" id="GO:0000976">
    <property type="term" value="F:transcription cis-regulatory region binding"/>
    <property type="evidence" value="ECO:0007669"/>
    <property type="project" value="TreeGrafter"/>
</dbReference>
<evidence type="ECO:0000256" key="8">
    <source>
        <dbReference type="PIRSR" id="PIRSR602481-2"/>
    </source>
</evidence>
<organism evidence="9 10">
    <name type="scientific">Keratinibaculum paraultunense</name>
    <dbReference type="NCBI Taxonomy" id="1278232"/>
    <lineage>
        <taxon>Bacteria</taxon>
        <taxon>Bacillati</taxon>
        <taxon>Bacillota</taxon>
        <taxon>Tissierellia</taxon>
        <taxon>Tissierellales</taxon>
        <taxon>Tepidimicrobiaceae</taxon>
        <taxon>Keratinibaculum</taxon>
    </lineage>
</organism>
<evidence type="ECO:0000256" key="7">
    <source>
        <dbReference type="PIRSR" id="PIRSR602481-1"/>
    </source>
</evidence>
<dbReference type="GO" id="GO:1900376">
    <property type="term" value="P:regulation of secondary metabolite biosynthetic process"/>
    <property type="evidence" value="ECO:0007669"/>
    <property type="project" value="TreeGrafter"/>
</dbReference>
<dbReference type="Gene3D" id="3.30.1490.190">
    <property type="match status" value="1"/>
</dbReference>
<evidence type="ECO:0000256" key="4">
    <source>
        <dbReference type="ARBA" id="ARBA00023015"/>
    </source>
</evidence>
<comment type="cofactor">
    <cofactor evidence="7">
        <name>Zn(2+)</name>
        <dbReference type="ChEBI" id="CHEBI:29105"/>
    </cofactor>
    <text evidence="7">Binds 1 zinc ion per subunit.</text>
</comment>
<dbReference type="RefSeq" id="WP_132029389.1">
    <property type="nucleotide sequence ID" value="NZ_CP068564.1"/>
</dbReference>
<keyword evidence="2" id="KW-0678">Repressor</keyword>
<keyword evidence="6" id="KW-0804">Transcription</keyword>
<feature type="binding site" evidence="8">
    <location>
        <position position="90"/>
    </location>
    <ligand>
        <name>Fe cation</name>
        <dbReference type="ChEBI" id="CHEBI:24875"/>
    </ligand>
</feature>
<comment type="similarity">
    <text evidence="1">Belongs to the Fur family.</text>
</comment>
<evidence type="ECO:0000313" key="9">
    <source>
        <dbReference type="EMBL" id="TCS86610.1"/>
    </source>
</evidence>
<dbReference type="CDD" id="cd07153">
    <property type="entry name" value="Fur_like"/>
    <property type="match status" value="1"/>
</dbReference>
<accession>A0A4R3KPL5</accession>
<evidence type="ECO:0000256" key="6">
    <source>
        <dbReference type="ARBA" id="ARBA00023163"/>
    </source>
</evidence>
<dbReference type="InterPro" id="IPR036390">
    <property type="entry name" value="WH_DNA-bd_sf"/>
</dbReference>
<gene>
    <name evidence="9" type="ORF">EDD65_1144</name>
</gene>
<dbReference type="Proteomes" id="UP000294567">
    <property type="component" value="Unassembled WGS sequence"/>
</dbReference>
<protein>
    <submittedName>
        <fullName evidence="9">Fur family ferric uptake transcriptional regulator</fullName>
    </submittedName>
</protein>
<feature type="binding site" evidence="8">
    <location>
        <position position="128"/>
    </location>
    <ligand>
        <name>Fe cation</name>
        <dbReference type="ChEBI" id="CHEBI:24875"/>
    </ligand>
</feature>
<dbReference type="OrthoDB" id="8659436at2"/>
<feature type="binding site" evidence="7">
    <location>
        <position position="139"/>
    </location>
    <ligand>
        <name>Zn(2+)</name>
        <dbReference type="ChEBI" id="CHEBI:29105"/>
    </ligand>
</feature>
<keyword evidence="8" id="KW-0408">Iron</keyword>
<dbReference type="AlphaFoldDB" id="A0A4R3KPL5"/>
<dbReference type="GO" id="GO:0045892">
    <property type="term" value="P:negative regulation of DNA-templated transcription"/>
    <property type="evidence" value="ECO:0007669"/>
    <property type="project" value="TreeGrafter"/>
</dbReference>
<dbReference type="InterPro" id="IPR002481">
    <property type="entry name" value="FUR"/>
</dbReference>
<dbReference type="Gene3D" id="1.10.10.10">
    <property type="entry name" value="Winged helix-like DNA-binding domain superfamily/Winged helix DNA-binding domain"/>
    <property type="match status" value="1"/>
</dbReference>